<proteinExistence type="predicted"/>
<keyword evidence="2" id="KW-0812">Transmembrane</keyword>
<feature type="region of interest" description="Disordered" evidence="1">
    <location>
        <begin position="175"/>
        <end position="218"/>
    </location>
</feature>
<feature type="transmembrane region" description="Helical" evidence="2">
    <location>
        <begin position="12"/>
        <end position="32"/>
    </location>
</feature>
<comment type="caution">
    <text evidence="3">The sequence shown here is derived from an EMBL/GenBank/DDBJ whole genome shotgun (WGS) entry which is preliminary data.</text>
</comment>
<evidence type="ECO:0000313" key="3">
    <source>
        <dbReference type="EMBL" id="OGK74059.1"/>
    </source>
</evidence>
<protein>
    <submittedName>
        <fullName evidence="3">Uncharacterized protein</fullName>
    </submittedName>
</protein>
<keyword evidence="2" id="KW-1133">Transmembrane helix</keyword>
<dbReference type="AlphaFoldDB" id="A0A1F7L1U4"/>
<dbReference type="EMBL" id="MGBR01000001">
    <property type="protein sequence ID" value="OGK74059.1"/>
    <property type="molecule type" value="Genomic_DNA"/>
</dbReference>
<keyword evidence="2" id="KW-0472">Membrane</keyword>
<accession>A0A1F7L1U4</accession>
<name>A0A1F7L1U4_9BACT</name>
<gene>
    <name evidence="3" type="ORF">A3K52_04790</name>
</gene>
<evidence type="ECO:0000256" key="1">
    <source>
        <dbReference type="SAM" id="MobiDB-lite"/>
    </source>
</evidence>
<feature type="compositionally biased region" description="Low complexity" evidence="1">
    <location>
        <begin position="175"/>
        <end position="196"/>
    </location>
</feature>
<organism evidence="3 4">
    <name type="scientific">Candidatus Roizmanbacteria bacterium RIFOXYD1_FULL_38_12</name>
    <dbReference type="NCBI Taxonomy" id="1802093"/>
    <lineage>
        <taxon>Bacteria</taxon>
        <taxon>Candidatus Roizmaniibacteriota</taxon>
    </lineage>
</organism>
<dbReference type="Proteomes" id="UP000177050">
    <property type="component" value="Unassembled WGS sequence"/>
</dbReference>
<evidence type="ECO:0000256" key="2">
    <source>
        <dbReference type="SAM" id="Phobius"/>
    </source>
</evidence>
<evidence type="ECO:0000313" key="4">
    <source>
        <dbReference type="Proteomes" id="UP000177050"/>
    </source>
</evidence>
<reference evidence="3 4" key="1">
    <citation type="journal article" date="2016" name="Nat. Commun.">
        <title>Thousands of microbial genomes shed light on interconnected biogeochemical processes in an aquifer system.</title>
        <authorList>
            <person name="Anantharaman K."/>
            <person name="Brown C.T."/>
            <person name="Hug L.A."/>
            <person name="Sharon I."/>
            <person name="Castelle C.J."/>
            <person name="Probst A.J."/>
            <person name="Thomas B.C."/>
            <person name="Singh A."/>
            <person name="Wilkins M.J."/>
            <person name="Karaoz U."/>
            <person name="Brodie E.L."/>
            <person name="Williams K.H."/>
            <person name="Hubbard S.S."/>
            <person name="Banfield J.F."/>
        </authorList>
    </citation>
    <scope>NUCLEOTIDE SEQUENCE [LARGE SCALE GENOMIC DNA]</scope>
</reference>
<sequence>MTTNKLCFQKTFFVAICIILFCIASVVVFQSISGKTISLNSRAGFGKSGDNATILERVKSYTNPQDTDGPAGNVTTWVIESGQACGTYCISLQKDPNGGDDPIVIVYGDDNANYDSAISYPNSGRYNFPFDEEITHFSVVSGDIDNTFVIDEGLKDIWRVSTERSLLNTFWIEKVPSSGESSSSSSSVSDSGVPPGDENPNPTRKAPSATPGARDKYR</sequence>